<evidence type="ECO:0000313" key="2">
    <source>
        <dbReference type="Proteomes" id="UP001501116"/>
    </source>
</evidence>
<comment type="caution">
    <text evidence="1">The sequence shown here is derived from an EMBL/GenBank/DDBJ whole genome shotgun (WGS) entry which is preliminary data.</text>
</comment>
<evidence type="ECO:0000313" key="1">
    <source>
        <dbReference type="EMBL" id="GAA1954624.1"/>
    </source>
</evidence>
<dbReference type="Proteomes" id="UP001501116">
    <property type="component" value="Unassembled WGS sequence"/>
</dbReference>
<reference evidence="1 2" key="1">
    <citation type="journal article" date="2019" name="Int. J. Syst. Evol. Microbiol.">
        <title>The Global Catalogue of Microorganisms (GCM) 10K type strain sequencing project: providing services to taxonomists for standard genome sequencing and annotation.</title>
        <authorList>
            <consortium name="The Broad Institute Genomics Platform"/>
            <consortium name="The Broad Institute Genome Sequencing Center for Infectious Disease"/>
            <person name="Wu L."/>
            <person name="Ma J."/>
        </authorList>
    </citation>
    <scope>NUCLEOTIDE SEQUENCE [LARGE SCALE GENOMIC DNA]</scope>
    <source>
        <strain evidence="1 2">JCM 14545</strain>
    </source>
</reference>
<proteinExistence type="predicted"/>
<evidence type="ECO:0008006" key="3">
    <source>
        <dbReference type="Google" id="ProtNLM"/>
    </source>
</evidence>
<sequence length="207" mass="21320">MKVSLTIFVGLVLSRSGYGGRLARPGFAGDVSRKLALCRTRTATAVGTLAGMSENGRGGRTAAPRGRTAGRLAGELDGVPGRAVGGVRSDRAGRAVRHHGPAHRAAVGRWAATGPVREHLPGDHTADAGPAAFTTTTESVLLITGADVRRTGQAVAVLGDSITEDYGLPLDTNGSWTDVLARWLARARRDDHLAHDPGAPPGVVVTG</sequence>
<gene>
    <name evidence="1" type="ORF">GCM10009754_25230</name>
</gene>
<name>A0ABN2QLK2_9PSEU</name>
<accession>A0ABN2QLK2</accession>
<protein>
    <recommendedName>
        <fullName evidence="3">GDSL-like lipase/acylhydrolase family protein</fullName>
    </recommendedName>
</protein>
<keyword evidence="2" id="KW-1185">Reference proteome</keyword>
<dbReference type="SUPFAM" id="SSF52266">
    <property type="entry name" value="SGNH hydrolase"/>
    <property type="match status" value="1"/>
</dbReference>
<organism evidence="1 2">
    <name type="scientific">Amycolatopsis minnesotensis</name>
    <dbReference type="NCBI Taxonomy" id="337894"/>
    <lineage>
        <taxon>Bacteria</taxon>
        <taxon>Bacillati</taxon>
        <taxon>Actinomycetota</taxon>
        <taxon>Actinomycetes</taxon>
        <taxon>Pseudonocardiales</taxon>
        <taxon>Pseudonocardiaceae</taxon>
        <taxon>Amycolatopsis</taxon>
    </lineage>
</organism>
<dbReference type="EMBL" id="BAAANN010000008">
    <property type="protein sequence ID" value="GAA1954624.1"/>
    <property type="molecule type" value="Genomic_DNA"/>
</dbReference>